<feature type="repeat" description="TPR" evidence="1">
    <location>
        <begin position="323"/>
        <end position="356"/>
    </location>
</feature>
<dbReference type="Pfam" id="PF13181">
    <property type="entry name" value="TPR_8"/>
    <property type="match status" value="1"/>
</dbReference>
<dbReference type="Proteomes" id="UP000253410">
    <property type="component" value="Unassembled WGS sequence"/>
</dbReference>
<comment type="caution">
    <text evidence="5">The sequence shown here is derived from an EMBL/GenBank/DDBJ whole genome shotgun (WGS) entry which is preliminary data.</text>
</comment>
<dbReference type="PANTHER" id="PTHR10098">
    <property type="entry name" value="RAPSYN-RELATED"/>
    <property type="match status" value="1"/>
</dbReference>
<evidence type="ECO:0000256" key="2">
    <source>
        <dbReference type="SAM" id="Phobius"/>
    </source>
</evidence>
<dbReference type="AlphaFoldDB" id="A0A365XTC5"/>
<evidence type="ECO:0000256" key="1">
    <source>
        <dbReference type="PROSITE-ProRule" id="PRU00339"/>
    </source>
</evidence>
<dbReference type="EMBL" id="QFFJ01000002">
    <property type="protein sequence ID" value="RBL89368.1"/>
    <property type="molecule type" value="Genomic_DNA"/>
</dbReference>
<dbReference type="RefSeq" id="WP_113618112.1">
    <property type="nucleotide sequence ID" value="NZ_QFFJ01000002.1"/>
</dbReference>
<feature type="transmembrane region" description="Helical" evidence="2">
    <location>
        <begin position="904"/>
        <end position="923"/>
    </location>
</feature>
<sequence length="927" mass="104573">MLSSRQITIILKICCRQLLTLSCLLCYCYTWSQCPATTTFMEKITSIEQSSDPNTIKLRQLDSLRTLCLHCFPHKDSIYARIVHRMGNLYHLEGNWTPALTYTKEAIAVNSSGKGASTAFLANSYFNLGLFYNKLYLYPESHRYYDSCILIGTKYPEKTAIALMAAEAKAFSLYENGNYQQAIATSELGILLSRNRQDTLSEMIMLAQKAQALVAIDDTSAGATMRRALQLLPANALPAHQVTCYTIYASILGKEKQYKAALSYYQQALQVNRTQQRWNQCALNLIDIGNLWADDLKETTKAIGCYREGIGFAQKSGDPYLLAGVYNNIGTAYWKQHQYKKALDYYQQGLNTLPIHFTATNLEYNPGYVQLREAANDYFVYTLLANKGESLLALYHSTKNNSWLHAALSAFQAADMSVDLMRWKQYGEPTYLFWRNRTRKMYQQAIETCYLLQDAPAALRFFEKSRAVLLNDKLNELGARKYLSPADLAQEQELRIRTVSLQQQLDAAAPNTPAHETLYQQLLNARNALERFIRNLEKQHPAYYQYKYDTAVVTVTDIQKKLLTEGTTLLTYFTGDSSTFVLSISANSCRLLKTGFHSEEVQEFLQLCTHSSLLETQHQRYLQLAHQLYKQLFAPLQLSGHSVIISPDEYLLPFEILQSDSTNPGSYLLKQYAFSYTYAAASLLKGRQERTAGAHTLLGIAPVQYADYLQQSPLQGADQSLRRIGKNYDDMLGLYTQHASRQQFLEQLPRSSIVQLYSHASAGSADKDPVLYLSDSALYLPEIQLLHNPVTALIILSTCEGGVGRQAHGEGVLSLARGFALTGIPAIVTTLWQVDNEATYALTENFHHFLQQGMRKDVALQQAKLLFLKNNDSGRQLPYFWAASILIGDTSPIPAVTSHRNGHTFIYILAALVAISVSIFFILKKNR</sequence>
<evidence type="ECO:0000256" key="3">
    <source>
        <dbReference type="SAM" id="SignalP"/>
    </source>
</evidence>
<dbReference type="InterPro" id="IPR019734">
    <property type="entry name" value="TPR_rpt"/>
</dbReference>
<dbReference type="SMART" id="SM00028">
    <property type="entry name" value="TPR"/>
    <property type="match status" value="4"/>
</dbReference>
<dbReference type="OrthoDB" id="9771112at2"/>
<proteinExistence type="predicted"/>
<feature type="chain" id="PRO_5016654498" description="CHAT domain-containing protein" evidence="3">
    <location>
        <begin position="33"/>
        <end position="927"/>
    </location>
</feature>
<keyword evidence="2" id="KW-1133">Transmembrane helix</keyword>
<accession>A0A365XTC5</accession>
<organism evidence="5 6">
    <name type="scientific">Chitinophaga flava</name>
    <dbReference type="NCBI Taxonomy" id="2259036"/>
    <lineage>
        <taxon>Bacteria</taxon>
        <taxon>Pseudomonadati</taxon>
        <taxon>Bacteroidota</taxon>
        <taxon>Chitinophagia</taxon>
        <taxon>Chitinophagales</taxon>
        <taxon>Chitinophagaceae</taxon>
        <taxon>Chitinophaga</taxon>
    </lineage>
</organism>
<dbReference type="Pfam" id="PF12770">
    <property type="entry name" value="CHAT"/>
    <property type="match status" value="1"/>
</dbReference>
<keyword evidence="2" id="KW-0812">Transmembrane</keyword>
<reference evidence="5 6" key="1">
    <citation type="submission" date="2018-05" db="EMBL/GenBank/DDBJ databases">
        <title>Chitinophaga sp. K3CV102501T nov., isolated from isolated from a monsoon evergreen broad-leaved forest soil.</title>
        <authorList>
            <person name="Lv Y."/>
        </authorList>
    </citation>
    <scope>NUCLEOTIDE SEQUENCE [LARGE SCALE GENOMIC DNA]</scope>
    <source>
        <strain evidence="5 6">GDMCC 1.1325</strain>
    </source>
</reference>
<dbReference type="PROSITE" id="PS50293">
    <property type="entry name" value="TPR_REGION"/>
    <property type="match status" value="1"/>
</dbReference>
<dbReference type="InterPro" id="IPR024983">
    <property type="entry name" value="CHAT_dom"/>
</dbReference>
<feature type="domain" description="CHAT" evidence="4">
    <location>
        <begin position="624"/>
        <end position="889"/>
    </location>
</feature>
<dbReference type="PROSITE" id="PS50005">
    <property type="entry name" value="TPR"/>
    <property type="match status" value="1"/>
</dbReference>
<feature type="signal peptide" evidence="3">
    <location>
        <begin position="1"/>
        <end position="32"/>
    </location>
</feature>
<dbReference type="Gene3D" id="1.25.40.10">
    <property type="entry name" value="Tetratricopeptide repeat domain"/>
    <property type="match status" value="2"/>
</dbReference>
<dbReference type="Pfam" id="PF00515">
    <property type="entry name" value="TPR_1"/>
    <property type="match status" value="1"/>
</dbReference>
<evidence type="ECO:0000313" key="6">
    <source>
        <dbReference type="Proteomes" id="UP000253410"/>
    </source>
</evidence>
<keyword evidence="1" id="KW-0802">TPR repeat</keyword>
<keyword evidence="2" id="KW-0472">Membrane</keyword>
<keyword evidence="3" id="KW-0732">Signal</keyword>
<dbReference type="SUPFAM" id="SSF48452">
    <property type="entry name" value="TPR-like"/>
    <property type="match status" value="2"/>
</dbReference>
<evidence type="ECO:0000313" key="5">
    <source>
        <dbReference type="EMBL" id="RBL89368.1"/>
    </source>
</evidence>
<keyword evidence="6" id="KW-1185">Reference proteome</keyword>
<gene>
    <name evidence="5" type="ORF">DF182_22875</name>
</gene>
<protein>
    <recommendedName>
        <fullName evidence="4">CHAT domain-containing protein</fullName>
    </recommendedName>
</protein>
<evidence type="ECO:0000259" key="4">
    <source>
        <dbReference type="Pfam" id="PF12770"/>
    </source>
</evidence>
<name>A0A365XTC5_9BACT</name>
<dbReference type="InterPro" id="IPR011990">
    <property type="entry name" value="TPR-like_helical_dom_sf"/>
</dbReference>